<dbReference type="Pfam" id="PF00652">
    <property type="entry name" value="Ricin_B_lectin"/>
    <property type="match status" value="1"/>
</dbReference>
<evidence type="ECO:0000313" key="5">
    <source>
        <dbReference type="Proteomes" id="UP001219934"/>
    </source>
</evidence>
<dbReference type="InterPro" id="IPR011022">
    <property type="entry name" value="Arrestin_C-like"/>
</dbReference>
<evidence type="ECO:0000256" key="1">
    <source>
        <dbReference type="ARBA" id="ARBA00005298"/>
    </source>
</evidence>
<evidence type="ECO:0000259" key="3">
    <source>
        <dbReference type="SMART" id="SM01017"/>
    </source>
</evidence>
<dbReference type="SUPFAM" id="SSF50370">
    <property type="entry name" value="Ricin B-like lectins"/>
    <property type="match status" value="1"/>
</dbReference>
<evidence type="ECO:0000259" key="2">
    <source>
        <dbReference type="SMART" id="SM00458"/>
    </source>
</evidence>
<dbReference type="EMBL" id="JAPTMU010000006">
    <property type="protein sequence ID" value="KAJ4942177.1"/>
    <property type="molecule type" value="Genomic_DNA"/>
</dbReference>
<protein>
    <recommendedName>
        <fullName evidence="6">Arrestin C-terminal-like domain-containing protein</fullName>
    </recommendedName>
</protein>
<proteinExistence type="inferred from homology"/>
<accession>A0AAD6BDX9</accession>
<dbReference type="InterPro" id="IPR052678">
    <property type="entry name" value="OST-beta_subunit"/>
</dbReference>
<dbReference type="PROSITE" id="PS50231">
    <property type="entry name" value="RICIN_B_LECTIN"/>
    <property type="match status" value="1"/>
</dbReference>
<dbReference type="Proteomes" id="UP001219934">
    <property type="component" value="Unassembled WGS sequence"/>
</dbReference>
<dbReference type="InterPro" id="IPR014752">
    <property type="entry name" value="Arrestin-like_C"/>
</dbReference>
<feature type="domain" description="Ricin B lectin" evidence="2">
    <location>
        <begin position="396"/>
        <end position="536"/>
    </location>
</feature>
<reference evidence="4" key="1">
    <citation type="submission" date="2022-11" db="EMBL/GenBank/DDBJ databases">
        <title>Chromosome-level genome of Pogonophryne albipinna.</title>
        <authorList>
            <person name="Jo E."/>
        </authorList>
    </citation>
    <scope>NUCLEOTIDE SEQUENCE</scope>
    <source>
        <strain evidence="4">SGF0006</strain>
        <tissue evidence="4">Muscle</tissue>
    </source>
</reference>
<dbReference type="GO" id="GO:0007399">
    <property type="term" value="P:nervous system development"/>
    <property type="evidence" value="ECO:0007669"/>
    <property type="project" value="UniProtKB-ARBA"/>
</dbReference>
<dbReference type="SMART" id="SM01017">
    <property type="entry name" value="Arrestin_C"/>
    <property type="match status" value="1"/>
</dbReference>
<dbReference type="Gene3D" id="2.80.10.50">
    <property type="match status" value="1"/>
</dbReference>
<evidence type="ECO:0000313" key="4">
    <source>
        <dbReference type="EMBL" id="KAJ4942177.1"/>
    </source>
</evidence>
<comment type="caution">
    <text evidence="4">The sequence shown here is derived from an EMBL/GenBank/DDBJ whole genome shotgun (WGS) entry which is preliminary data.</text>
</comment>
<dbReference type="PANTHER" id="PTHR36129:SF2">
    <property type="entry name" value="RICIN B LECTIN DOMAIN-CONTAINING PROTEIN"/>
    <property type="match status" value="1"/>
</dbReference>
<dbReference type="PANTHER" id="PTHR36129">
    <property type="entry name" value="ORGANIC SOLUTE TRANSPORTER SUBUNIT BETA-RELATED"/>
    <property type="match status" value="1"/>
</dbReference>
<dbReference type="InterPro" id="IPR014756">
    <property type="entry name" value="Ig_E-set"/>
</dbReference>
<sequence length="631" mass="69219">MSPIKDFIVSYEASNEKGFISQGDTIAGTVTFTLSKETELKVLVVKVKGNARVHWTEGTGDRRKSRTAHRRYLKLKEYLVPENDKGTALPKGANCFKFRFTIPQEDMPSSFKGFHGRIVYMLEAKMSRSWRPSSVVQQELKFVSKSLSHPGSVMCPQSGSVEKDKGKVQMSATVNMKVCSPGDTLTVVAKIRNSSSKKLKPKVSLQQRIVYRAEACTDVSDLSQYKMEGDTITSGTEETFSCQVKIPADANCTIQNCEILSVEHYVKVYLDISFAIDPEVKFPLVIIHSSLAALQSGQAVGPYPAGAFGAPTYTDFPPPAFPPGPYPVLAGPGAYGYPAPDPSQHANMTSGYNNQWPQPAAPYGFSNAASPPFQQGTEPPPYMSLFSPPQDDLEASGLKMQNKLLGKCLQVQEGSSGGRVSLGECSPFSALQEWRWLPQSQALSNHHTGECLTAPGEQYEGVRLQSCVFLAESGNAAAGEAVEDIGREASNQAWSCSKRGHLTLMGRGLHLSATQESTLVFLSREHKQPGSRWRTLDNQTLCKGRDIKHNQHQFHHNLGKSLEHRIVPSAMSDIRRQAEPFEGLMAVEVSQTYPVMDVPHSSLSTKSPEDPTMIFFSMDYGKFGNTSFNVG</sequence>
<dbReference type="InterPro" id="IPR035992">
    <property type="entry name" value="Ricin_B-like_lectins"/>
</dbReference>
<dbReference type="InterPro" id="IPR011021">
    <property type="entry name" value="Arrestin-like_N"/>
</dbReference>
<dbReference type="AlphaFoldDB" id="A0AAD6BDX9"/>
<organism evidence="4 5">
    <name type="scientific">Pogonophryne albipinna</name>
    <dbReference type="NCBI Taxonomy" id="1090488"/>
    <lineage>
        <taxon>Eukaryota</taxon>
        <taxon>Metazoa</taxon>
        <taxon>Chordata</taxon>
        <taxon>Craniata</taxon>
        <taxon>Vertebrata</taxon>
        <taxon>Euteleostomi</taxon>
        <taxon>Actinopterygii</taxon>
        <taxon>Neopterygii</taxon>
        <taxon>Teleostei</taxon>
        <taxon>Neoteleostei</taxon>
        <taxon>Acanthomorphata</taxon>
        <taxon>Eupercaria</taxon>
        <taxon>Perciformes</taxon>
        <taxon>Notothenioidei</taxon>
        <taxon>Pogonophryne</taxon>
    </lineage>
</organism>
<dbReference type="Pfam" id="PF00339">
    <property type="entry name" value="Arrestin_N"/>
    <property type="match status" value="1"/>
</dbReference>
<dbReference type="SMART" id="SM00458">
    <property type="entry name" value="RICIN"/>
    <property type="match status" value="1"/>
</dbReference>
<keyword evidence="5" id="KW-1185">Reference proteome</keyword>
<gene>
    <name evidence="4" type="ORF">JOQ06_012043</name>
</gene>
<dbReference type="SUPFAM" id="SSF81296">
    <property type="entry name" value="E set domains"/>
    <property type="match status" value="2"/>
</dbReference>
<name>A0AAD6BDX9_9TELE</name>
<comment type="similarity">
    <text evidence="1">Belongs to the arrestin family.</text>
</comment>
<dbReference type="Gene3D" id="2.60.40.640">
    <property type="match status" value="2"/>
</dbReference>
<feature type="domain" description="Arrestin C-terminal-like" evidence="3">
    <location>
        <begin position="164"/>
        <end position="291"/>
    </location>
</feature>
<evidence type="ECO:0008006" key="6">
    <source>
        <dbReference type="Google" id="ProtNLM"/>
    </source>
</evidence>
<dbReference type="InterPro" id="IPR000772">
    <property type="entry name" value="Ricin_B_lectin"/>
</dbReference>
<dbReference type="Pfam" id="PF02752">
    <property type="entry name" value="Arrestin_C"/>
    <property type="match status" value="1"/>
</dbReference>